<accession>A0A6B1FAZ3</accession>
<reference evidence="1" key="1">
    <citation type="submission" date="2019-09" db="EMBL/GenBank/DDBJ databases">
        <title>Characterisation of the sponge microbiome using genome-centric metagenomics.</title>
        <authorList>
            <person name="Engelberts J.P."/>
            <person name="Robbins S.J."/>
            <person name="De Goeij J.M."/>
            <person name="Aranda M."/>
            <person name="Bell S.C."/>
            <person name="Webster N.S."/>
        </authorList>
    </citation>
    <scope>NUCLEOTIDE SEQUENCE</scope>
    <source>
        <strain evidence="1">SB0676_bin_10</strain>
    </source>
</reference>
<dbReference type="EMBL" id="VYDO01000177">
    <property type="protein sequence ID" value="MYG38414.1"/>
    <property type="molecule type" value="Genomic_DNA"/>
</dbReference>
<proteinExistence type="predicted"/>
<name>A0A6B1FAZ3_9SYNE</name>
<comment type="caution">
    <text evidence="1">The sequence shown here is derived from an EMBL/GenBank/DDBJ whole genome shotgun (WGS) entry which is preliminary data.</text>
</comment>
<evidence type="ECO:0000313" key="1">
    <source>
        <dbReference type="EMBL" id="MYG38414.1"/>
    </source>
</evidence>
<dbReference type="AlphaFoldDB" id="A0A6B1FAZ3"/>
<protein>
    <submittedName>
        <fullName evidence="1">Uncharacterized protein</fullName>
    </submittedName>
</protein>
<sequence length="94" mass="10154">MPRSCPARLRIGALPQGTTVCFSKLSSPKAPTGGITRLLREREQSVGLLTLGTSSVVQRVFEALRGDPDLAYLLRDDCLASPESRWGKRGAKGQ</sequence>
<gene>
    <name evidence="1" type="ORF">F4162_05380</name>
</gene>
<organism evidence="1">
    <name type="scientific">Synechococcus sp. SB0676_bin_10</name>
    <dbReference type="NCBI Taxonomy" id="2604869"/>
    <lineage>
        <taxon>Bacteria</taxon>
        <taxon>Bacillati</taxon>
        <taxon>Cyanobacteriota</taxon>
        <taxon>Cyanophyceae</taxon>
        <taxon>Synechococcales</taxon>
        <taxon>Synechococcaceae</taxon>
        <taxon>Synechococcus</taxon>
    </lineage>
</organism>